<keyword evidence="1" id="KW-1133">Transmembrane helix</keyword>
<keyword evidence="1" id="KW-0812">Transmembrane</keyword>
<gene>
    <name evidence="2" type="ORF">LCGC14_2472750</name>
</gene>
<evidence type="ECO:0000256" key="1">
    <source>
        <dbReference type="SAM" id="Phobius"/>
    </source>
</evidence>
<accession>A0A0F9DM14</accession>
<feature type="transmembrane region" description="Helical" evidence="1">
    <location>
        <begin position="6"/>
        <end position="24"/>
    </location>
</feature>
<protein>
    <submittedName>
        <fullName evidence="2">Uncharacterized protein</fullName>
    </submittedName>
</protein>
<name>A0A0F9DM14_9ZZZZ</name>
<dbReference type="EMBL" id="LAZR01038763">
    <property type="protein sequence ID" value="KKL18716.1"/>
    <property type="molecule type" value="Genomic_DNA"/>
</dbReference>
<keyword evidence="1" id="KW-0472">Membrane</keyword>
<sequence>METVLIIAAFVIVIVILVFILVQIEKFWSKRRCKAILPRAVDLGFTKTVAEGFSIKEHYPPFIALTPAYLTSDFIIQRQLDGEKQQHIFNIELRSGQGQCEKITFCLIHLPGINLPTFLIKGQDKMRFTMRLIHDVSRSAQTFIYHYHPVPVSTSETFQKHYQLLAPEGRDDFQEIFKPELIQLFETHPEWQVEGMGEWLLFYRRGTLVKPSKFKDFVTESMTIADAFFKAAKQTGASDGDH</sequence>
<reference evidence="2" key="1">
    <citation type="journal article" date="2015" name="Nature">
        <title>Complex archaea that bridge the gap between prokaryotes and eukaryotes.</title>
        <authorList>
            <person name="Spang A."/>
            <person name="Saw J.H."/>
            <person name="Jorgensen S.L."/>
            <person name="Zaremba-Niedzwiedzka K."/>
            <person name="Martijn J."/>
            <person name="Lind A.E."/>
            <person name="van Eijk R."/>
            <person name="Schleper C."/>
            <person name="Guy L."/>
            <person name="Ettema T.J."/>
        </authorList>
    </citation>
    <scope>NUCLEOTIDE SEQUENCE</scope>
</reference>
<dbReference type="AlphaFoldDB" id="A0A0F9DM14"/>
<organism evidence="2">
    <name type="scientific">marine sediment metagenome</name>
    <dbReference type="NCBI Taxonomy" id="412755"/>
    <lineage>
        <taxon>unclassified sequences</taxon>
        <taxon>metagenomes</taxon>
        <taxon>ecological metagenomes</taxon>
    </lineage>
</organism>
<comment type="caution">
    <text evidence="2">The sequence shown here is derived from an EMBL/GenBank/DDBJ whole genome shotgun (WGS) entry which is preliminary data.</text>
</comment>
<proteinExistence type="predicted"/>
<evidence type="ECO:0000313" key="2">
    <source>
        <dbReference type="EMBL" id="KKL18716.1"/>
    </source>
</evidence>